<organism evidence="1 2">
    <name type="scientific">Mucilaginibacter gotjawali</name>
    <dbReference type="NCBI Taxonomy" id="1550579"/>
    <lineage>
        <taxon>Bacteria</taxon>
        <taxon>Pseudomonadati</taxon>
        <taxon>Bacteroidota</taxon>
        <taxon>Sphingobacteriia</taxon>
        <taxon>Sphingobacteriales</taxon>
        <taxon>Sphingobacteriaceae</taxon>
        <taxon>Mucilaginibacter</taxon>
    </lineage>
</organism>
<evidence type="ECO:0000313" key="2">
    <source>
        <dbReference type="Proteomes" id="UP000218263"/>
    </source>
</evidence>
<proteinExistence type="predicted"/>
<accession>A0A0X8X1J8</accession>
<dbReference type="Pfam" id="PF01965">
    <property type="entry name" value="DJ-1_PfpI"/>
    <property type="match status" value="1"/>
</dbReference>
<keyword evidence="2" id="KW-1185">Reference proteome</keyword>
<dbReference type="InterPro" id="IPR018060">
    <property type="entry name" value="HTH_AraC"/>
</dbReference>
<dbReference type="RefSeq" id="WP_096351022.1">
    <property type="nucleotide sequence ID" value="NZ_AP017313.1"/>
</dbReference>
<dbReference type="Gene3D" id="1.10.10.60">
    <property type="entry name" value="Homeodomain-like"/>
    <property type="match status" value="2"/>
</dbReference>
<dbReference type="EMBL" id="AP017313">
    <property type="protein sequence ID" value="BAU53448.1"/>
    <property type="molecule type" value="Genomic_DNA"/>
</dbReference>
<dbReference type="InterPro" id="IPR052158">
    <property type="entry name" value="INH-QAR"/>
</dbReference>
<dbReference type="PANTHER" id="PTHR43130:SF3">
    <property type="entry name" value="HTH-TYPE TRANSCRIPTIONAL REGULATOR RV1931C"/>
    <property type="match status" value="1"/>
</dbReference>
<dbReference type="InterPro" id="IPR009057">
    <property type="entry name" value="Homeodomain-like_sf"/>
</dbReference>
<dbReference type="InterPro" id="IPR002818">
    <property type="entry name" value="DJ-1/PfpI"/>
</dbReference>
<dbReference type="Proteomes" id="UP000218263">
    <property type="component" value="Chromosome"/>
</dbReference>
<dbReference type="OrthoDB" id="9803764at2"/>
<dbReference type="InterPro" id="IPR029062">
    <property type="entry name" value="Class_I_gatase-like"/>
</dbReference>
<gene>
    <name evidence="1" type="primary">cdhR_1</name>
    <name evidence="1" type="ORF">MgSA37_01616</name>
</gene>
<dbReference type="SUPFAM" id="SSF46689">
    <property type="entry name" value="Homeodomain-like"/>
    <property type="match status" value="2"/>
</dbReference>
<dbReference type="SMART" id="SM00342">
    <property type="entry name" value="HTH_ARAC"/>
    <property type="match status" value="1"/>
</dbReference>
<dbReference type="SUPFAM" id="SSF52317">
    <property type="entry name" value="Class I glutamine amidotransferase-like"/>
    <property type="match status" value="1"/>
</dbReference>
<sequence length="327" mass="36893">MKHVSVLVPNSPCILSSVIGAFKVFNTVNMTLEKQGKKPFFNIKLVGLSKETSLYDGLFVVRPEALIGEVSKTDLIVIPAFNGDISSCLKLNLDYIPWITEQYKQGAEVASLCTGAFLLASTGLLKGKKCSTHWVAADAFRQAFPDVKLQPEKIITDELGMYSSGGAYSFLNLMIYLVEKYCGREMAVYCSKMLEIEIERKSQSPFAIFTGQKTHEDEPIKKAQLFMENNVNSKVSVDQLSDMFSISRRNFERRFKKATSNTPVEYLQRVKIEAAKKSLESSRENINEVMYSVGYSDSKAFRTMFKKITGLSPISYRNKYNREMAVK</sequence>
<dbReference type="AlphaFoldDB" id="A0A0X8X1J8"/>
<dbReference type="GO" id="GO:0003700">
    <property type="term" value="F:DNA-binding transcription factor activity"/>
    <property type="evidence" value="ECO:0007669"/>
    <property type="project" value="InterPro"/>
</dbReference>
<protein>
    <submittedName>
        <fullName evidence="1">HTH-type transcriptional regulator CdhR</fullName>
    </submittedName>
</protein>
<dbReference type="PANTHER" id="PTHR43130">
    <property type="entry name" value="ARAC-FAMILY TRANSCRIPTIONAL REGULATOR"/>
    <property type="match status" value="1"/>
</dbReference>
<dbReference type="Pfam" id="PF12833">
    <property type="entry name" value="HTH_18"/>
    <property type="match status" value="1"/>
</dbReference>
<dbReference type="KEGG" id="mgot:MgSA37_01616"/>
<evidence type="ECO:0000313" key="1">
    <source>
        <dbReference type="EMBL" id="BAU53448.1"/>
    </source>
</evidence>
<dbReference type="Gene3D" id="3.40.50.880">
    <property type="match status" value="1"/>
</dbReference>
<name>A0A0X8X1J8_9SPHI</name>
<dbReference type="PROSITE" id="PS01124">
    <property type="entry name" value="HTH_ARAC_FAMILY_2"/>
    <property type="match status" value="1"/>
</dbReference>
<reference evidence="1 2" key="1">
    <citation type="submission" date="2015-12" db="EMBL/GenBank/DDBJ databases">
        <title>Genome sequence of Mucilaginibacter gotjawali.</title>
        <authorList>
            <person name="Lee J.S."/>
            <person name="Lee K.C."/>
            <person name="Kim K.K."/>
            <person name="Lee B.W."/>
        </authorList>
    </citation>
    <scope>NUCLEOTIDE SEQUENCE [LARGE SCALE GENOMIC DNA]</scope>
    <source>
        <strain evidence="1 2">SA3-7</strain>
    </source>
</reference>
<dbReference type="GO" id="GO:0043565">
    <property type="term" value="F:sequence-specific DNA binding"/>
    <property type="evidence" value="ECO:0007669"/>
    <property type="project" value="InterPro"/>
</dbReference>